<comment type="caution">
    <text evidence="2">The sequence shown here is derived from an EMBL/GenBank/DDBJ whole genome shotgun (WGS) entry which is preliminary data.</text>
</comment>
<dbReference type="OrthoDB" id="3219396at2759"/>
<accession>A0A9P7VVN5</accession>
<dbReference type="Gene3D" id="1.20.1280.50">
    <property type="match status" value="1"/>
</dbReference>
<gene>
    <name evidence="2" type="ORF">BT62DRAFT_83554</name>
</gene>
<keyword evidence="3" id="KW-1185">Reference proteome</keyword>
<dbReference type="PROSITE" id="PS50181">
    <property type="entry name" value="FBOX"/>
    <property type="match status" value="1"/>
</dbReference>
<organism evidence="2 3">
    <name type="scientific">Guyanagaster necrorhizus</name>
    <dbReference type="NCBI Taxonomy" id="856835"/>
    <lineage>
        <taxon>Eukaryota</taxon>
        <taxon>Fungi</taxon>
        <taxon>Dikarya</taxon>
        <taxon>Basidiomycota</taxon>
        <taxon>Agaricomycotina</taxon>
        <taxon>Agaricomycetes</taxon>
        <taxon>Agaricomycetidae</taxon>
        <taxon>Agaricales</taxon>
        <taxon>Marasmiineae</taxon>
        <taxon>Physalacriaceae</taxon>
        <taxon>Guyanagaster</taxon>
    </lineage>
</organism>
<dbReference type="Proteomes" id="UP000812287">
    <property type="component" value="Unassembled WGS sequence"/>
</dbReference>
<dbReference type="EMBL" id="MU250533">
    <property type="protein sequence ID" value="KAG7446726.1"/>
    <property type="molecule type" value="Genomic_DNA"/>
</dbReference>
<dbReference type="AlphaFoldDB" id="A0A9P7VVN5"/>
<dbReference type="SUPFAM" id="SSF81383">
    <property type="entry name" value="F-box domain"/>
    <property type="match status" value="1"/>
</dbReference>
<evidence type="ECO:0000313" key="3">
    <source>
        <dbReference type="Proteomes" id="UP000812287"/>
    </source>
</evidence>
<feature type="domain" description="F-box" evidence="1">
    <location>
        <begin position="19"/>
        <end position="65"/>
    </location>
</feature>
<evidence type="ECO:0000259" key="1">
    <source>
        <dbReference type="PROSITE" id="PS50181"/>
    </source>
</evidence>
<name>A0A9P7VVN5_9AGAR</name>
<dbReference type="InterPro" id="IPR001810">
    <property type="entry name" value="F-box_dom"/>
</dbReference>
<proteinExistence type="predicted"/>
<sequence length="338" mass="38427">MMFLSDFFQPLVSLLRGSCLILALPPEVLLELIFPRLSLRDLLALRSANKSFFYLTHDFMLWKRMLKKVHLPLPLSHPPFQHTPARDHHLERALIRASSLEKNWIVEPCIRFTYILETPGDKVLEVSLLPGGKYLVASMADVKDYRYYLAIFDVDETPAERNNLLAKIALPSRAYHLRAKFMHYQGEQRIMIFYVRRGYPTGTLYSLDPSTLSYDAADVEHPLSYDCVCTSVALGSLEYISDPEKDNTSSTFREYAKSLPSPFQWSSTVCFGDRRPERPSLCQYLGAPCAAVCHQNRVIIVNFDTQRTTHFICPDMGPNQDSCAQNSSCSGPCSPRAS</sequence>
<dbReference type="Pfam" id="PF12937">
    <property type="entry name" value="F-box-like"/>
    <property type="match status" value="1"/>
</dbReference>
<evidence type="ECO:0000313" key="2">
    <source>
        <dbReference type="EMBL" id="KAG7446726.1"/>
    </source>
</evidence>
<dbReference type="GeneID" id="66104722"/>
<protein>
    <recommendedName>
        <fullName evidence="1">F-box domain-containing protein</fullName>
    </recommendedName>
</protein>
<reference evidence="2" key="1">
    <citation type="submission" date="2020-11" db="EMBL/GenBank/DDBJ databases">
        <title>Adaptations for nitrogen fixation in a non-lichenized fungal sporocarp promotes dispersal by wood-feeding termites.</title>
        <authorList>
            <consortium name="DOE Joint Genome Institute"/>
            <person name="Koch R.A."/>
            <person name="Yoon G."/>
            <person name="Arayal U."/>
            <person name="Lail K."/>
            <person name="Amirebrahimi M."/>
            <person name="Labutti K."/>
            <person name="Lipzen A."/>
            <person name="Riley R."/>
            <person name="Barry K."/>
            <person name="Henrissat B."/>
            <person name="Grigoriev I.V."/>
            <person name="Herr J.R."/>
            <person name="Aime M.C."/>
        </authorList>
    </citation>
    <scope>NUCLEOTIDE SEQUENCE</scope>
    <source>
        <strain evidence="2">MCA 3950</strain>
    </source>
</reference>
<dbReference type="InterPro" id="IPR036047">
    <property type="entry name" value="F-box-like_dom_sf"/>
</dbReference>
<dbReference type="RefSeq" id="XP_043040226.1">
    <property type="nucleotide sequence ID" value="XM_043182425.1"/>
</dbReference>